<dbReference type="InterPro" id="IPR036527">
    <property type="entry name" value="SCP2_sterol-bd_dom_sf"/>
</dbReference>
<accession>A0A7I9VMD1</accession>
<evidence type="ECO:0000313" key="2">
    <source>
        <dbReference type="EMBL" id="GEJ57358.1"/>
    </source>
</evidence>
<comment type="caution">
    <text evidence="2">The sequence shown here is derived from an EMBL/GenBank/DDBJ whole genome shotgun (WGS) entry which is preliminary data.</text>
</comment>
<organism evidence="2 3">
    <name type="scientific">Anaeromyxobacter diazotrophicus</name>
    <dbReference type="NCBI Taxonomy" id="2590199"/>
    <lineage>
        <taxon>Bacteria</taxon>
        <taxon>Pseudomonadati</taxon>
        <taxon>Myxococcota</taxon>
        <taxon>Myxococcia</taxon>
        <taxon>Myxococcales</taxon>
        <taxon>Cystobacterineae</taxon>
        <taxon>Anaeromyxobacteraceae</taxon>
        <taxon>Anaeromyxobacter</taxon>
    </lineage>
</organism>
<dbReference type="EMBL" id="BJTG01000004">
    <property type="protein sequence ID" value="GEJ57358.1"/>
    <property type="molecule type" value="Genomic_DNA"/>
</dbReference>
<proteinExistence type="predicted"/>
<dbReference type="RefSeq" id="WP_176064815.1">
    <property type="nucleotide sequence ID" value="NZ_BJTG01000004.1"/>
</dbReference>
<dbReference type="SUPFAM" id="SSF55718">
    <property type="entry name" value="SCP-like"/>
    <property type="match status" value="1"/>
</dbReference>
<dbReference type="Gene3D" id="3.30.1050.10">
    <property type="entry name" value="SCP2 sterol-binding domain"/>
    <property type="match status" value="1"/>
</dbReference>
<gene>
    <name evidence="2" type="ORF">AMYX_20990</name>
</gene>
<dbReference type="InterPro" id="IPR003033">
    <property type="entry name" value="SCP2_sterol-bd_dom"/>
</dbReference>
<keyword evidence="3" id="KW-1185">Reference proteome</keyword>
<evidence type="ECO:0000259" key="1">
    <source>
        <dbReference type="Pfam" id="PF02036"/>
    </source>
</evidence>
<evidence type="ECO:0000313" key="3">
    <source>
        <dbReference type="Proteomes" id="UP000503640"/>
    </source>
</evidence>
<dbReference type="Proteomes" id="UP000503640">
    <property type="component" value="Unassembled WGS sequence"/>
</dbReference>
<protein>
    <recommendedName>
        <fullName evidence="1">SCP2 domain-containing protein</fullName>
    </recommendedName>
</protein>
<dbReference type="Pfam" id="PF02036">
    <property type="entry name" value="SCP2"/>
    <property type="match status" value="1"/>
</dbReference>
<feature type="domain" description="SCP2" evidence="1">
    <location>
        <begin position="70"/>
        <end position="113"/>
    </location>
</feature>
<reference evidence="3" key="1">
    <citation type="journal article" date="2020" name="Appl. Environ. Microbiol.">
        <title>Diazotrophic Anaeromyxobacter Isolates from Soils.</title>
        <authorList>
            <person name="Masuda Y."/>
            <person name="Yamanaka H."/>
            <person name="Xu Z.X."/>
            <person name="Shiratori Y."/>
            <person name="Aono T."/>
            <person name="Amachi S."/>
            <person name="Senoo K."/>
            <person name="Itoh H."/>
        </authorList>
    </citation>
    <scope>NUCLEOTIDE SEQUENCE [LARGE SCALE GENOMIC DNA]</scope>
    <source>
        <strain evidence="3">R267</strain>
    </source>
</reference>
<sequence length="142" mass="15492">MLFPSRPWVEAVVEAANRQPALAQALAGLGADLAAVVEPEPPHLPRAFAVYGRQERGRIAVVRVLADEDELWELAPAYVVRASYRVWKALLRGEDPVRAALSGRVRVEGDLQALVRRAGYRPLVDAALASVATEFVDEGRTP</sequence>
<dbReference type="AlphaFoldDB" id="A0A7I9VMD1"/>
<name>A0A7I9VMD1_9BACT</name>